<evidence type="ECO:0000313" key="2">
    <source>
        <dbReference type="EMBL" id="KAF6016740.1"/>
    </source>
</evidence>
<dbReference type="Proteomes" id="UP000593567">
    <property type="component" value="Unassembled WGS sequence"/>
</dbReference>
<evidence type="ECO:0000313" key="3">
    <source>
        <dbReference type="Proteomes" id="UP000593567"/>
    </source>
</evidence>
<keyword evidence="1" id="KW-0812">Transmembrane</keyword>
<keyword evidence="1" id="KW-0472">Membrane</keyword>
<gene>
    <name evidence="2" type="ORF">EB796_024955</name>
</gene>
<protein>
    <submittedName>
        <fullName evidence="2">Uncharacterized protein</fullName>
    </submittedName>
</protein>
<comment type="caution">
    <text evidence="2">The sequence shown here is derived from an EMBL/GenBank/DDBJ whole genome shotgun (WGS) entry which is preliminary data.</text>
</comment>
<reference evidence="2" key="1">
    <citation type="submission" date="2020-06" db="EMBL/GenBank/DDBJ databases">
        <title>Draft genome of Bugula neritina, a colonial animal packing powerful symbionts and potential medicines.</title>
        <authorList>
            <person name="Rayko M."/>
        </authorList>
    </citation>
    <scope>NUCLEOTIDE SEQUENCE [LARGE SCALE GENOMIC DNA]</scope>
    <source>
        <strain evidence="2">Kwan_BN1</strain>
    </source>
</reference>
<name>A0A7J7IS74_BUGNE</name>
<keyword evidence="1" id="KW-1133">Transmembrane helix</keyword>
<evidence type="ECO:0000256" key="1">
    <source>
        <dbReference type="SAM" id="Phobius"/>
    </source>
</evidence>
<organism evidence="2 3">
    <name type="scientific">Bugula neritina</name>
    <name type="common">Brown bryozoan</name>
    <name type="synonym">Sertularia neritina</name>
    <dbReference type="NCBI Taxonomy" id="10212"/>
    <lineage>
        <taxon>Eukaryota</taxon>
        <taxon>Metazoa</taxon>
        <taxon>Spiralia</taxon>
        <taxon>Lophotrochozoa</taxon>
        <taxon>Bryozoa</taxon>
        <taxon>Gymnolaemata</taxon>
        <taxon>Cheilostomatida</taxon>
        <taxon>Flustrina</taxon>
        <taxon>Buguloidea</taxon>
        <taxon>Bugulidae</taxon>
        <taxon>Bugula</taxon>
    </lineage>
</organism>
<feature type="transmembrane region" description="Helical" evidence="1">
    <location>
        <begin position="6"/>
        <end position="25"/>
    </location>
</feature>
<proteinExistence type="predicted"/>
<keyword evidence="3" id="KW-1185">Reference proteome</keyword>
<dbReference type="EMBL" id="VXIV02003477">
    <property type="protein sequence ID" value="KAF6016740.1"/>
    <property type="molecule type" value="Genomic_DNA"/>
</dbReference>
<dbReference type="AlphaFoldDB" id="A0A7J7IS74"/>
<sequence length="88" mass="9431">MFVCVFACVSVGLCVFVCVCVCVFLTIMRKALDAPTIICKLSNGELLSGLIVGAKAISVCLVVNNLEMVWLKVPSLLLLDSETKGCNF</sequence>
<accession>A0A7J7IS74</accession>